<dbReference type="EMBL" id="AUZM01000065">
    <property type="protein sequence ID" value="ERT05175.1"/>
    <property type="molecule type" value="Genomic_DNA"/>
</dbReference>
<organism evidence="2 4">
    <name type="scientific">Lyngbya aestuarii BL J</name>
    <dbReference type="NCBI Taxonomy" id="1348334"/>
    <lineage>
        <taxon>Bacteria</taxon>
        <taxon>Bacillati</taxon>
        <taxon>Cyanobacteriota</taxon>
        <taxon>Cyanophyceae</taxon>
        <taxon>Oscillatoriophycideae</taxon>
        <taxon>Oscillatoriales</taxon>
        <taxon>Microcoleaceae</taxon>
        <taxon>Lyngbya</taxon>
    </lineage>
</organism>
<accession>U7QB19</accession>
<evidence type="ECO:0000313" key="3">
    <source>
        <dbReference type="EMBL" id="ERT05175.1"/>
    </source>
</evidence>
<keyword evidence="4" id="KW-1185">Reference proteome</keyword>
<evidence type="ECO:0000313" key="1">
    <source>
        <dbReference type="EMBL" id="ERT03676.1"/>
    </source>
</evidence>
<proteinExistence type="predicted"/>
<dbReference type="Proteomes" id="UP000017127">
    <property type="component" value="Unassembled WGS sequence"/>
</dbReference>
<sequence>MLSFLQLKSENIPTFFEFIRVNYTVVVAFFQVLHQHL</sequence>
<protein>
    <submittedName>
        <fullName evidence="2">Uncharacterized protein</fullName>
    </submittedName>
</protein>
<gene>
    <name evidence="3" type="ORF">M595_4860</name>
    <name evidence="2" type="ORF">M595_5023</name>
    <name evidence="1" type="ORF">M595_6383</name>
</gene>
<name>U7QB19_9CYAN</name>
<dbReference type="EMBL" id="AUZM01000070">
    <property type="protein sequence ID" value="ERT05049.1"/>
    <property type="molecule type" value="Genomic_DNA"/>
</dbReference>
<comment type="caution">
    <text evidence="2">The sequence shown here is derived from an EMBL/GenBank/DDBJ whole genome shotgun (WGS) entry which is preliminary data.</text>
</comment>
<reference evidence="2 4" key="1">
    <citation type="journal article" date="2013" name="Front. Microbiol.">
        <title>Comparative genomic analyses of the cyanobacterium, Lyngbya aestuarii BL J, a powerful hydrogen producer.</title>
        <authorList>
            <person name="Kothari A."/>
            <person name="Vaughn M."/>
            <person name="Garcia-Pichel F."/>
        </authorList>
    </citation>
    <scope>NUCLEOTIDE SEQUENCE [LARGE SCALE GENOMIC DNA]</scope>
    <source>
        <strain evidence="2 4">BL J</strain>
    </source>
</reference>
<evidence type="ECO:0000313" key="2">
    <source>
        <dbReference type="EMBL" id="ERT05049.1"/>
    </source>
</evidence>
<dbReference type="EMBL" id="AUZM01000278">
    <property type="protein sequence ID" value="ERT03676.1"/>
    <property type="molecule type" value="Genomic_DNA"/>
</dbReference>
<dbReference type="AlphaFoldDB" id="U7QB19"/>
<evidence type="ECO:0000313" key="4">
    <source>
        <dbReference type="Proteomes" id="UP000017127"/>
    </source>
</evidence>